<dbReference type="CDD" id="cd00592">
    <property type="entry name" value="HTH_MerR-like"/>
    <property type="match status" value="1"/>
</dbReference>
<dbReference type="RefSeq" id="WP_188777978.1">
    <property type="nucleotide sequence ID" value="NZ_BMKQ01000001.1"/>
</dbReference>
<accession>A0A917BBX8</accession>
<dbReference type="Pfam" id="PF13411">
    <property type="entry name" value="MerR_1"/>
    <property type="match status" value="1"/>
</dbReference>
<proteinExistence type="predicted"/>
<evidence type="ECO:0000313" key="4">
    <source>
        <dbReference type="Proteomes" id="UP000649179"/>
    </source>
</evidence>
<dbReference type="InterPro" id="IPR000551">
    <property type="entry name" value="MerR-type_HTH_dom"/>
</dbReference>
<dbReference type="PANTHER" id="PTHR30204">
    <property type="entry name" value="REDOX-CYCLING DRUG-SENSING TRANSCRIPTIONAL ACTIVATOR SOXR"/>
    <property type="match status" value="1"/>
</dbReference>
<sequence>MASAAHARLSIGEALARLKADFPDEDIKESKIRFLETEGLVEPERTPSGYRKYSEADMDRLRYVLRAQKQYLPLRVIREQLAAIDRGEVPTGPGAGLVPSEGVPLLHLAPDGLPSAAAYADDRGDERISRNELIKTAPIAEELLVALEEYGLVRPRTGSRYYDGESLAIARVAGRLAAYGIEPRHLRSFKAAADREVGLVDQVVTPMQRESAEQAVREIAELSVRLHASLVKVGLRRLR</sequence>
<dbReference type="AlphaFoldDB" id="A0A917BBX8"/>
<dbReference type="PANTHER" id="PTHR30204:SF89">
    <property type="entry name" value="HTH MERR-TYPE DOMAIN-CONTAINING PROTEIN"/>
    <property type="match status" value="1"/>
</dbReference>
<reference evidence="3" key="2">
    <citation type="submission" date="2020-09" db="EMBL/GenBank/DDBJ databases">
        <authorList>
            <person name="Sun Q."/>
            <person name="Zhou Y."/>
        </authorList>
    </citation>
    <scope>NUCLEOTIDE SEQUENCE</scope>
    <source>
        <strain evidence="3">CGMCC 1.16067</strain>
    </source>
</reference>
<organism evidence="3 4">
    <name type="scientific">Marmoricola endophyticus</name>
    <dbReference type="NCBI Taxonomy" id="2040280"/>
    <lineage>
        <taxon>Bacteria</taxon>
        <taxon>Bacillati</taxon>
        <taxon>Actinomycetota</taxon>
        <taxon>Actinomycetes</taxon>
        <taxon>Propionibacteriales</taxon>
        <taxon>Nocardioidaceae</taxon>
        <taxon>Marmoricola</taxon>
    </lineage>
</organism>
<dbReference type="GO" id="GO:0003677">
    <property type="term" value="F:DNA binding"/>
    <property type="evidence" value="ECO:0007669"/>
    <property type="project" value="UniProtKB-KW"/>
</dbReference>
<reference evidence="3" key="1">
    <citation type="journal article" date="2014" name="Int. J. Syst. Evol. Microbiol.">
        <title>Complete genome sequence of Corynebacterium casei LMG S-19264T (=DSM 44701T), isolated from a smear-ripened cheese.</title>
        <authorList>
            <consortium name="US DOE Joint Genome Institute (JGI-PGF)"/>
            <person name="Walter F."/>
            <person name="Albersmeier A."/>
            <person name="Kalinowski J."/>
            <person name="Ruckert C."/>
        </authorList>
    </citation>
    <scope>NUCLEOTIDE SEQUENCE</scope>
    <source>
        <strain evidence="3">CGMCC 1.16067</strain>
    </source>
</reference>
<evidence type="ECO:0000259" key="2">
    <source>
        <dbReference type="PROSITE" id="PS50937"/>
    </source>
</evidence>
<evidence type="ECO:0000256" key="1">
    <source>
        <dbReference type="ARBA" id="ARBA00023125"/>
    </source>
</evidence>
<dbReference type="SMART" id="SM00422">
    <property type="entry name" value="HTH_MERR"/>
    <property type="match status" value="1"/>
</dbReference>
<feature type="domain" description="HTH merR-type" evidence="2">
    <location>
        <begin position="32"/>
        <end position="83"/>
    </location>
</feature>
<name>A0A917BBX8_9ACTN</name>
<protein>
    <submittedName>
        <fullName evidence="3">MerR family transcriptional regulator</fullName>
    </submittedName>
</protein>
<dbReference type="Proteomes" id="UP000649179">
    <property type="component" value="Unassembled WGS sequence"/>
</dbReference>
<dbReference type="InterPro" id="IPR047057">
    <property type="entry name" value="MerR_fam"/>
</dbReference>
<dbReference type="GO" id="GO:0003700">
    <property type="term" value="F:DNA-binding transcription factor activity"/>
    <property type="evidence" value="ECO:0007669"/>
    <property type="project" value="InterPro"/>
</dbReference>
<gene>
    <name evidence="3" type="ORF">GCM10011519_05370</name>
</gene>
<dbReference type="PROSITE" id="PS50937">
    <property type="entry name" value="HTH_MERR_2"/>
    <property type="match status" value="1"/>
</dbReference>
<keyword evidence="4" id="KW-1185">Reference proteome</keyword>
<keyword evidence="1" id="KW-0238">DNA-binding</keyword>
<dbReference type="InterPro" id="IPR009061">
    <property type="entry name" value="DNA-bd_dom_put_sf"/>
</dbReference>
<comment type="caution">
    <text evidence="3">The sequence shown here is derived from an EMBL/GenBank/DDBJ whole genome shotgun (WGS) entry which is preliminary data.</text>
</comment>
<dbReference type="Gene3D" id="1.10.1660.10">
    <property type="match status" value="1"/>
</dbReference>
<evidence type="ECO:0000313" key="3">
    <source>
        <dbReference type="EMBL" id="GGF34835.1"/>
    </source>
</evidence>
<dbReference type="SUPFAM" id="SSF46955">
    <property type="entry name" value="Putative DNA-binding domain"/>
    <property type="match status" value="1"/>
</dbReference>
<dbReference type="EMBL" id="BMKQ01000001">
    <property type="protein sequence ID" value="GGF34835.1"/>
    <property type="molecule type" value="Genomic_DNA"/>
</dbReference>